<feature type="compositionally biased region" description="Basic and acidic residues" evidence="12">
    <location>
        <begin position="8"/>
        <end position="19"/>
    </location>
</feature>
<keyword evidence="5 11" id="KW-0479">Metal-binding</keyword>
<dbReference type="PANTHER" id="PTHR23418:SF0">
    <property type="entry name" value="ACIREDUCTONE DIOXYGENASE"/>
    <property type="match status" value="1"/>
</dbReference>
<evidence type="ECO:0000256" key="1">
    <source>
        <dbReference type="ARBA" id="ARBA00000428"/>
    </source>
</evidence>
<evidence type="ECO:0000256" key="6">
    <source>
        <dbReference type="ARBA" id="ARBA00022964"/>
    </source>
</evidence>
<comment type="catalytic activity">
    <reaction evidence="11">
        <text>1,2-dihydroxy-5-(methylsulfanyl)pent-1-en-3-one + O2 = 3-(methylsulfanyl)propanoate + CO + formate + 2 H(+)</text>
        <dbReference type="Rhea" id="RHEA:14161"/>
        <dbReference type="ChEBI" id="CHEBI:15378"/>
        <dbReference type="ChEBI" id="CHEBI:15379"/>
        <dbReference type="ChEBI" id="CHEBI:15740"/>
        <dbReference type="ChEBI" id="CHEBI:17245"/>
        <dbReference type="ChEBI" id="CHEBI:49016"/>
        <dbReference type="ChEBI" id="CHEBI:49252"/>
        <dbReference type="EC" id="1.13.11.53"/>
    </reaction>
</comment>
<dbReference type="PANTHER" id="PTHR23418">
    <property type="entry name" value="ACIREDUCTONE DIOXYGENASE"/>
    <property type="match status" value="1"/>
</dbReference>
<organism evidence="13 14">
    <name type="scientific">Maudiozyma humilis</name>
    <name type="common">Sour dough yeast</name>
    <name type="synonym">Kazachstania humilis</name>
    <dbReference type="NCBI Taxonomy" id="51915"/>
    <lineage>
        <taxon>Eukaryota</taxon>
        <taxon>Fungi</taxon>
        <taxon>Dikarya</taxon>
        <taxon>Ascomycota</taxon>
        <taxon>Saccharomycotina</taxon>
        <taxon>Saccharomycetes</taxon>
        <taxon>Saccharomycetales</taxon>
        <taxon>Saccharomycetaceae</taxon>
        <taxon>Maudiozyma</taxon>
    </lineage>
</organism>
<dbReference type="HAMAP" id="MF_03154">
    <property type="entry name" value="Salvage_MtnD_euk"/>
    <property type="match status" value="1"/>
</dbReference>
<evidence type="ECO:0000256" key="10">
    <source>
        <dbReference type="ARBA" id="ARBA00023242"/>
    </source>
</evidence>
<comment type="similarity">
    <text evidence="11">Belongs to the acireductone dioxygenase (ARD) family.</text>
</comment>
<gene>
    <name evidence="11" type="primary">ADI1</name>
    <name evidence="13" type="ORF">DAKH74_024380</name>
</gene>
<keyword evidence="2 11" id="KW-0963">Cytoplasm</keyword>
<dbReference type="EC" id="1.13.11.53" evidence="11"/>
<evidence type="ECO:0000256" key="5">
    <source>
        <dbReference type="ARBA" id="ARBA00022723"/>
    </source>
</evidence>
<dbReference type="SUPFAM" id="SSF51182">
    <property type="entry name" value="RmlC-like cupins"/>
    <property type="match status" value="1"/>
</dbReference>
<evidence type="ECO:0000313" key="13">
    <source>
        <dbReference type="EMBL" id="GMM55822.1"/>
    </source>
</evidence>
<dbReference type="InterPro" id="IPR011051">
    <property type="entry name" value="RmlC_Cupin_sf"/>
</dbReference>
<keyword evidence="7 11" id="KW-0560">Oxidoreductase</keyword>
<dbReference type="Proteomes" id="UP001377567">
    <property type="component" value="Unassembled WGS sequence"/>
</dbReference>
<dbReference type="GO" id="GO:0005634">
    <property type="term" value="C:nucleus"/>
    <property type="evidence" value="ECO:0007669"/>
    <property type="project" value="UniProtKB-SubCell"/>
</dbReference>
<keyword evidence="8 11" id="KW-0408">Iron</keyword>
<dbReference type="InterPro" id="IPR004313">
    <property type="entry name" value="ARD"/>
</dbReference>
<dbReference type="GO" id="GO:0010308">
    <property type="term" value="F:acireductone dioxygenase (Ni2+-requiring) activity"/>
    <property type="evidence" value="ECO:0007669"/>
    <property type="project" value="UniProtKB-UniRule"/>
</dbReference>
<dbReference type="InterPro" id="IPR014710">
    <property type="entry name" value="RmlC-like_jellyroll"/>
</dbReference>
<dbReference type="AlphaFoldDB" id="A0AAV5RYI5"/>
<dbReference type="GO" id="GO:0016151">
    <property type="term" value="F:nickel cation binding"/>
    <property type="evidence" value="ECO:0007669"/>
    <property type="project" value="UniProtKB-UniRule"/>
</dbReference>
<dbReference type="GO" id="GO:0005737">
    <property type="term" value="C:cytoplasm"/>
    <property type="evidence" value="ECO:0007669"/>
    <property type="project" value="UniProtKB-SubCell"/>
</dbReference>
<keyword evidence="14" id="KW-1185">Reference proteome</keyword>
<name>A0AAV5RYI5_MAUHU</name>
<evidence type="ECO:0000256" key="2">
    <source>
        <dbReference type="ARBA" id="ARBA00022490"/>
    </source>
</evidence>
<dbReference type="EMBL" id="BTGD01000006">
    <property type="protein sequence ID" value="GMM55822.1"/>
    <property type="molecule type" value="Genomic_DNA"/>
</dbReference>
<dbReference type="Gene3D" id="2.60.120.10">
    <property type="entry name" value="Jelly Rolls"/>
    <property type="match status" value="1"/>
</dbReference>
<comment type="cofactor">
    <cofactor evidence="11">
        <name>Fe(2+)</name>
        <dbReference type="ChEBI" id="CHEBI:29033"/>
    </cofactor>
    <cofactor evidence="11">
        <name>Ni(2+)</name>
        <dbReference type="ChEBI" id="CHEBI:49786"/>
    </cofactor>
    <text evidence="11">Binds either 1 Fe or Ni cation per monomer. Iron-binding promotes an acireductone dioxygenase reaction producing 2-keto-4-methylthiobutyrate, while nickel-binding promotes an acireductone dioxygenase reaction producing 3-(methylsulfanyl)propanoate.</text>
</comment>
<feature type="binding site" evidence="11">
    <location>
        <position position="88"/>
    </location>
    <ligand>
        <name>Ni(2+)</name>
        <dbReference type="ChEBI" id="CHEBI:49786"/>
        <note>for nickel-dependent acireductone dioxygenase activity</note>
    </ligand>
</feature>
<feature type="binding site" evidence="11">
    <location>
        <position position="92"/>
    </location>
    <ligand>
        <name>Ni(2+)</name>
        <dbReference type="ChEBI" id="CHEBI:49786"/>
        <note>for nickel-dependent acireductone dioxygenase activity</note>
    </ligand>
</feature>
<keyword evidence="9 11" id="KW-0486">Methionine biosynthesis</keyword>
<feature type="binding site" evidence="11">
    <location>
        <position position="132"/>
    </location>
    <ligand>
        <name>Ni(2+)</name>
        <dbReference type="ChEBI" id="CHEBI:49786"/>
        <note>for nickel-dependent acireductone dioxygenase activity</note>
    </ligand>
</feature>
<dbReference type="Pfam" id="PF03079">
    <property type="entry name" value="ARD"/>
    <property type="match status" value="1"/>
</dbReference>
<dbReference type="CDD" id="cd02232">
    <property type="entry name" value="cupin_ARD"/>
    <property type="match status" value="1"/>
</dbReference>
<dbReference type="InterPro" id="IPR027496">
    <property type="entry name" value="ARD_euk"/>
</dbReference>
<keyword evidence="10 11" id="KW-0539">Nucleus</keyword>
<evidence type="ECO:0000256" key="7">
    <source>
        <dbReference type="ARBA" id="ARBA00023002"/>
    </source>
</evidence>
<keyword evidence="3 11" id="KW-0533">Nickel</keyword>
<comment type="pathway">
    <text evidence="11">Amino-acid biosynthesis; L-methionine biosynthesis via salvage pathway; L-methionine from S-methyl-5-thio-alpha-D-ribose 1-phosphate: step 5/6.</text>
</comment>
<keyword evidence="6 11" id="KW-0223">Dioxygenase</keyword>
<evidence type="ECO:0000256" key="11">
    <source>
        <dbReference type="HAMAP-Rule" id="MF_03154"/>
    </source>
</evidence>
<dbReference type="EC" id="1.13.11.54" evidence="11"/>
<evidence type="ECO:0000256" key="4">
    <source>
        <dbReference type="ARBA" id="ARBA00022605"/>
    </source>
</evidence>
<reference evidence="13 14" key="1">
    <citation type="journal article" date="2023" name="Elife">
        <title>Identification of key yeast species and microbe-microbe interactions impacting larval growth of Drosophila in the wild.</title>
        <authorList>
            <person name="Mure A."/>
            <person name="Sugiura Y."/>
            <person name="Maeda R."/>
            <person name="Honda K."/>
            <person name="Sakurai N."/>
            <person name="Takahashi Y."/>
            <person name="Watada M."/>
            <person name="Katoh T."/>
            <person name="Gotoh A."/>
            <person name="Gotoh Y."/>
            <person name="Taniguchi I."/>
            <person name="Nakamura K."/>
            <person name="Hayashi T."/>
            <person name="Katayama T."/>
            <person name="Uemura T."/>
            <person name="Hattori Y."/>
        </authorList>
    </citation>
    <scope>NUCLEOTIDE SEQUENCE [LARGE SCALE GENOMIC DNA]</scope>
    <source>
        <strain evidence="13 14">KH-74</strain>
    </source>
</reference>
<evidence type="ECO:0000256" key="8">
    <source>
        <dbReference type="ARBA" id="ARBA00023004"/>
    </source>
</evidence>
<evidence type="ECO:0000256" key="12">
    <source>
        <dbReference type="SAM" id="MobiDB-lite"/>
    </source>
</evidence>
<dbReference type="GO" id="GO:0005506">
    <property type="term" value="F:iron ion binding"/>
    <property type="evidence" value="ECO:0007669"/>
    <property type="project" value="UniProtKB-UniRule"/>
</dbReference>
<feature type="region of interest" description="Disordered" evidence="12">
    <location>
        <begin position="1"/>
        <end position="24"/>
    </location>
</feature>
<proteinExistence type="inferred from homology"/>
<dbReference type="GO" id="GO:0010309">
    <property type="term" value="F:acireductone dioxygenase [iron(II)-requiring] activity"/>
    <property type="evidence" value="ECO:0007669"/>
    <property type="project" value="UniProtKB-UniRule"/>
</dbReference>
<feature type="binding site" evidence="11">
    <location>
        <position position="88"/>
    </location>
    <ligand>
        <name>Fe(2+)</name>
        <dbReference type="ChEBI" id="CHEBI:29033"/>
        <note>for iron-dependent acireductone dioxygenase activity</note>
    </ligand>
</feature>
<keyword evidence="4 11" id="KW-0028">Amino-acid biosynthesis</keyword>
<evidence type="ECO:0000256" key="3">
    <source>
        <dbReference type="ARBA" id="ARBA00022596"/>
    </source>
</evidence>
<comment type="catalytic activity">
    <reaction evidence="1 11">
        <text>1,2-dihydroxy-5-(methylsulfanyl)pent-1-en-3-one + O2 = 4-methylsulfanyl-2-oxobutanoate + formate + 2 H(+)</text>
        <dbReference type="Rhea" id="RHEA:24504"/>
        <dbReference type="ChEBI" id="CHEBI:15378"/>
        <dbReference type="ChEBI" id="CHEBI:15379"/>
        <dbReference type="ChEBI" id="CHEBI:15740"/>
        <dbReference type="ChEBI" id="CHEBI:16723"/>
        <dbReference type="ChEBI" id="CHEBI:49252"/>
        <dbReference type="EC" id="1.13.11.54"/>
    </reaction>
</comment>
<feature type="binding site" evidence="11">
    <location>
        <position position="86"/>
    </location>
    <ligand>
        <name>Ni(2+)</name>
        <dbReference type="ChEBI" id="CHEBI:49786"/>
        <note>for nickel-dependent acireductone dioxygenase activity</note>
    </ligand>
</feature>
<dbReference type="FunFam" id="2.60.120.10:FF:000099">
    <property type="entry name" value="1,2-dihydroxy-3-keto-5-methylthiopentene dioxygenase"/>
    <property type="match status" value="1"/>
</dbReference>
<feature type="binding site" evidence="11">
    <location>
        <position position="92"/>
    </location>
    <ligand>
        <name>Fe(2+)</name>
        <dbReference type="ChEBI" id="CHEBI:29033"/>
        <note>for iron-dependent acireductone dioxygenase activity</note>
    </ligand>
</feature>
<comment type="caution">
    <text evidence="13">The sequence shown here is derived from an EMBL/GenBank/DDBJ whole genome shotgun (WGS) entry which is preliminary data.</text>
</comment>
<accession>A0AAV5RYI5</accession>
<dbReference type="GO" id="GO:0019509">
    <property type="term" value="P:L-methionine salvage from methylthioadenosine"/>
    <property type="evidence" value="ECO:0007669"/>
    <property type="project" value="UniProtKB-UniRule"/>
</dbReference>
<evidence type="ECO:0000313" key="14">
    <source>
        <dbReference type="Proteomes" id="UP001377567"/>
    </source>
</evidence>
<feature type="binding site" evidence="11">
    <location>
        <position position="86"/>
    </location>
    <ligand>
        <name>Fe(2+)</name>
        <dbReference type="ChEBI" id="CHEBI:29033"/>
        <note>for iron-dependent acireductone dioxygenase activity</note>
    </ligand>
</feature>
<evidence type="ECO:0000256" key="9">
    <source>
        <dbReference type="ARBA" id="ARBA00023167"/>
    </source>
</evidence>
<sequence>MVSTYVHDNVDSVDSREPHNSGTPVSLERLAALGVLYRHLETEAEVQALARERHYKNQDIMDVQREMFHGDTALYESTLVKFYNEHLHDDEEIRYCLEGSGYFDIRDAHTGDWLRCQVHPGDLLIVPAGVYHRFAPTTDNRIKALRLFKDEPKWEAVNRGPEADASAVRAAYLKSIE</sequence>
<feature type="binding site" evidence="11">
    <location>
        <position position="132"/>
    </location>
    <ligand>
        <name>Fe(2+)</name>
        <dbReference type="ChEBI" id="CHEBI:29033"/>
        <note>for iron-dependent acireductone dioxygenase activity</note>
    </ligand>
</feature>
<protein>
    <recommendedName>
        <fullName evidence="11">Acireductone dioxygenase</fullName>
    </recommendedName>
    <alternativeName>
        <fullName evidence="11">Acireductone dioxygenase (Fe(2+)-requiring)</fullName>
        <shortName evidence="11">ARD'</shortName>
        <shortName evidence="11">Fe-ARD</shortName>
        <ecNumber evidence="11">1.13.11.54</ecNumber>
    </alternativeName>
    <alternativeName>
        <fullName evidence="11">Acireductone dioxygenase (Ni(2+)-requiring)</fullName>
        <shortName evidence="11">ARD</shortName>
        <shortName evidence="11">Ni-ARD</shortName>
        <ecNumber evidence="11">1.13.11.53</ecNumber>
    </alternativeName>
</protein>
<comment type="function">
    <text evidence="11">Catalyzes 2 different reactions between oxygen and the acireductone 1,2-dihydroxy-3-keto-5-methylthiopentene (DHK-MTPene) depending upon the metal bound in the active site. Fe-containing acireductone dioxygenase (Fe-ARD) produces formate and 2-keto-4-methylthiobutyrate (KMTB), the alpha-ketoacid precursor of methionine in the methionine recycle pathway. Ni-containing acireductone dioxygenase (Ni-ARD) produces methylthiopropionate, carbon monoxide and formate, and does not lie on the methionine recycle pathway.</text>
</comment>
<comment type="subcellular location">
    <subcellularLocation>
        <location evidence="11">Cytoplasm</location>
    </subcellularLocation>
    <subcellularLocation>
        <location evidence="11">Nucleus</location>
    </subcellularLocation>
</comment>